<dbReference type="InterPro" id="IPR019744">
    <property type="entry name" value="APP_CUBD_CS"/>
</dbReference>
<feature type="chain" id="PRO_5003240557" description="Beta-amyloid-like protein" evidence="11">
    <location>
        <begin position="24"/>
        <end position="662"/>
    </location>
</feature>
<dbReference type="PROSITE" id="PS00319">
    <property type="entry name" value="APP_CUBD"/>
    <property type="match status" value="1"/>
</dbReference>
<feature type="region of interest" description="Disordered" evidence="9">
    <location>
        <begin position="207"/>
        <end position="226"/>
    </location>
</feature>
<dbReference type="InterPro" id="IPR024329">
    <property type="entry name" value="Amyloid_glyco_E2_domain"/>
</dbReference>
<dbReference type="HOGENOM" id="CLU_014607_1_1_1"/>
<dbReference type="GO" id="GO:0043005">
    <property type="term" value="C:neuron projection"/>
    <property type="evidence" value="ECO:0000318"/>
    <property type="project" value="GO_Central"/>
</dbReference>
<dbReference type="Gene3D" id="3.30.1490.140">
    <property type="entry name" value="Amyloidogenic glycoprotein, copper-binding domain"/>
    <property type="match status" value="1"/>
</dbReference>
<dbReference type="InterPro" id="IPR019543">
    <property type="entry name" value="APP_amyloid_C"/>
</dbReference>
<keyword evidence="15" id="KW-1185">Reference proteome</keyword>
<dbReference type="GO" id="GO:0043025">
    <property type="term" value="C:neuronal cell body"/>
    <property type="evidence" value="ECO:0000318"/>
    <property type="project" value="GO_Central"/>
</dbReference>
<comment type="similarity">
    <text evidence="8">Belongs to the APP family.</text>
</comment>
<dbReference type="Gene3D" id="1.20.120.770">
    <property type="entry name" value="Amyloid precursor protein, E2 domain"/>
    <property type="match status" value="1"/>
</dbReference>
<evidence type="ECO:0000256" key="3">
    <source>
        <dbReference type="ARBA" id="ARBA00022729"/>
    </source>
</evidence>
<dbReference type="Proteomes" id="UP000000305">
    <property type="component" value="Unassembled WGS sequence"/>
</dbReference>
<dbReference type="OMA" id="THRVQKC"/>
<keyword evidence="7" id="KW-0325">Glycoprotein</keyword>
<feature type="transmembrane region" description="Helical" evidence="10">
    <location>
        <begin position="593"/>
        <end position="615"/>
    </location>
</feature>
<evidence type="ECO:0000313" key="14">
    <source>
        <dbReference type="EMBL" id="EFX86398.1"/>
    </source>
</evidence>
<dbReference type="eggNOG" id="KOG3540">
    <property type="taxonomic scope" value="Eukaryota"/>
</dbReference>
<evidence type="ECO:0000256" key="1">
    <source>
        <dbReference type="ARBA" id="ARBA00004479"/>
    </source>
</evidence>
<dbReference type="PRINTS" id="PR00203">
    <property type="entry name" value="AMYLOIDA4"/>
</dbReference>
<dbReference type="InterPro" id="IPR011993">
    <property type="entry name" value="PH-like_dom_sf"/>
</dbReference>
<keyword evidence="2 10" id="KW-0812">Transmembrane</keyword>
<dbReference type="OrthoDB" id="6147836at2759"/>
<dbReference type="InterPro" id="IPR036669">
    <property type="entry name" value="Amyloid_Cu-bd_sf"/>
</dbReference>
<feature type="signal peptide" evidence="11">
    <location>
        <begin position="1"/>
        <end position="23"/>
    </location>
</feature>
<feature type="region of interest" description="GFLD subdomain" evidence="8">
    <location>
        <begin position="39"/>
        <end position="135"/>
    </location>
</feature>
<dbReference type="PROSITE" id="PS51869">
    <property type="entry name" value="APP_E1"/>
    <property type="match status" value="1"/>
</dbReference>
<dbReference type="GO" id="GO:0007417">
    <property type="term" value="P:central nervous system development"/>
    <property type="evidence" value="ECO:0000318"/>
    <property type="project" value="GO_Central"/>
</dbReference>
<keyword evidence="6 8" id="KW-1015">Disulfide bond</keyword>
<evidence type="ECO:0000256" key="8">
    <source>
        <dbReference type="PROSITE-ProRule" id="PRU01217"/>
    </source>
</evidence>
<dbReference type="InterPro" id="IPR008154">
    <property type="entry name" value="Amyloid_glyco_extra"/>
</dbReference>
<gene>
    <name evidence="14" type="ORF">DAPPUDRAFT_313180</name>
</gene>
<dbReference type="InterPro" id="IPR008155">
    <property type="entry name" value="Amyloid_glyco"/>
</dbReference>
<dbReference type="InterPro" id="IPR036176">
    <property type="entry name" value="E2_sf"/>
</dbReference>
<feature type="domain" description="E2" evidence="13">
    <location>
        <begin position="216"/>
        <end position="414"/>
    </location>
</feature>
<evidence type="ECO:0000256" key="5">
    <source>
        <dbReference type="ARBA" id="ARBA00023136"/>
    </source>
</evidence>
<dbReference type="PANTHER" id="PTHR23103:SF15">
    <property type="entry name" value="AMYLOID-BETA-LIKE PROTEIN"/>
    <property type="match status" value="1"/>
</dbReference>
<dbReference type="InterPro" id="IPR019745">
    <property type="entry name" value="Amyloid_glyco_intracell_CS"/>
</dbReference>
<keyword evidence="4 10" id="KW-1133">Transmembrane helix</keyword>
<dbReference type="PROSITE" id="PS00320">
    <property type="entry name" value="APP_INTRA"/>
    <property type="match status" value="1"/>
</dbReference>
<feature type="disulfide bond" evidence="8">
    <location>
        <begin position="170"/>
        <end position="198"/>
    </location>
</feature>
<dbReference type="Pfam" id="PF12924">
    <property type="entry name" value="APP_Cu_bd"/>
    <property type="match status" value="1"/>
</dbReference>
<dbReference type="SMART" id="SM00006">
    <property type="entry name" value="A4_EXTRA"/>
    <property type="match status" value="1"/>
</dbReference>
<keyword evidence="3 11" id="KW-0732">Signal</keyword>
<feature type="disulfide bond" evidence="8">
    <location>
        <begin position="145"/>
        <end position="199"/>
    </location>
</feature>
<feature type="disulfide bond" evidence="8">
    <location>
        <begin position="112"/>
        <end position="119"/>
    </location>
</feature>
<evidence type="ECO:0000256" key="2">
    <source>
        <dbReference type="ARBA" id="ARBA00022692"/>
    </source>
</evidence>
<dbReference type="Pfam" id="PF02177">
    <property type="entry name" value="APP_N"/>
    <property type="match status" value="1"/>
</dbReference>
<evidence type="ECO:0000313" key="15">
    <source>
        <dbReference type="Proteomes" id="UP000000305"/>
    </source>
</evidence>
<dbReference type="GO" id="GO:0016020">
    <property type="term" value="C:membrane"/>
    <property type="evidence" value="ECO:0007669"/>
    <property type="project" value="UniProtKB-SubCell"/>
</dbReference>
<dbReference type="Gene3D" id="3.90.570.10">
    <property type="entry name" value="Amyloidogenic glycoprotein, heparin-binding domain"/>
    <property type="match status" value="1"/>
</dbReference>
<dbReference type="Pfam" id="PF12925">
    <property type="entry name" value="APP_E2"/>
    <property type="match status" value="1"/>
</dbReference>
<dbReference type="KEGG" id="dpx:DAPPUDRAFT_313180"/>
<dbReference type="AlphaFoldDB" id="E9G336"/>
<organism evidence="14 15">
    <name type="scientific">Daphnia pulex</name>
    <name type="common">Water flea</name>
    <dbReference type="NCBI Taxonomy" id="6669"/>
    <lineage>
        <taxon>Eukaryota</taxon>
        <taxon>Metazoa</taxon>
        <taxon>Ecdysozoa</taxon>
        <taxon>Arthropoda</taxon>
        <taxon>Crustacea</taxon>
        <taxon>Branchiopoda</taxon>
        <taxon>Diplostraca</taxon>
        <taxon>Cladocera</taxon>
        <taxon>Anomopoda</taxon>
        <taxon>Daphniidae</taxon>
        <taxon>Daphnia</taxon>
    </lineage>
</organism>
<evidence type="ECO:0000256" key="7">
    <source>
        <dbReference type="ARBA" id="ARBA00023180"/>
    </source>
</evidence>
<evidence type="ECO:0008006" key="16">
    <source>
        <dbReference type="Google" id="ProtNLM"/>
    </source>
</evidence>
<evidence type="ECO:0000259" key="13">
    <source>
        <dbReference type="PROSITE" id="PS51870"/>
    </source>
</evidence>
<dbReference type="PhylomeDB" id="E9G336"/>
<dbReference type="InParanoid" id="E9G336"/>
<feature type="compositionally biased region" description="Basic and acidic residues" evidence="9">
    <location>
        <begin position="451"/>
        <end position="481"/>
    </location>
</feature>
<feature type="disulfide bond" evidence="8">
    <location>
        <begin position="156"/>
        <end position="186"/>
    </location>
</feature>
<feature type="domain" description="E1" evidence="12">
    <location>
        <begin position="39"/>
        <end position="201"/>
    </location>
</feature>
<sequence>MWNLKVFFIAIVLSAISVTDIFAYVEAVAGSFGSDVAPIKVEPQVAVVCDLRNPLHPQYMDSTGKWVSDLENKSYCLKDKIEILDFCRKVYRGRNITNIVEAPRSVKIDNWCKLGHRKCKTTQSVKPYRCLGAFQSEALLVPEQCVFDHVHNASRCWSYDEWNATAATACSARDLKLRSFAILLPCGVDLFSGVEFVCCPRAATLDDVSPPKPSPTPDPYLTHYNPKKERDDFLDAEQRLEERHRERVTKIMKDWSELEDRYQDLHSTDAKGAEEFKHKMTNRFQKLVKSMEDEDVMEKRQLSAVHQQRVLAAINEKKRDAMTCYTDALNENPANTHRIQKCLEKLLRALHKDRHHSISHFRHLLNINPSQAQREKDATIQHLNDIERLTNQSLQMLDRFPDIQAKVVPLMKDYLLALRSKDDTPSPLLMTSRTSEEDVLDSFKAEIVAKQAEKERQRQADKARKEDERRRDERKKMESKNKKQNQLDSSAEDTVKDDSSAKLDMTTSTASPKPNKAMGDKMKPKMIKEEIVKKDKMKEKKAKEDLPPYVDAQAVQHMQERPKVAHAQNHQIAHNEAGFSVRHESGHRENRSVYFTLAFAGVALLAAMVVGLVLLKRRHARSPHQQGFIEVDQTVTPEERHVANMQINGYENPTYKYFEAKE</sequence>
<feature type="region of interest" description="CuBD subdomain" evidence="8">
    <location>
        <begin position="143"/>
        <end position="201"/>
    </location>
</feature>
<dbReference type="SUPFAM" id="SSF109843">
    <property type="entry name" value="CAPPD, an extracellular domain of amyloid beta A4 protein"/>
    <property type="match status" value="1"/>
</dbReference>
<evidence type="ECO:0000256" key="9">
    <source>
        <dbReference type="SAM" id="MobiDB-lite"/>
    </source>
</evidence>
<dbReference type="SUPFAM" id="SSF89811">
    <property type="entry name" value="Amyloid beta a4 protein copper binding domain (domain 2)"/>
    <property type="match status" value="1"/>
</dbReference>
<dbReference type="GO" id="GO:0008201">
    <property type="term" value="F:heparin binding"/>
    <property type="evidence" value="ECO:0007669"/>
    <property type="project" value="UniProtKB-UniRule"/>
</dbReference>
<evidence type="ECO:0000256" key="10">
    <source>
        <dbReference type="SAM" id="Phobius"/>
    </source>
</evidence>
<dbReference type="InterPro" id="IPR036454">
    <property type="entry name" value="Amyloid_glyco_heparin-bd_sf"/>
</dbReference>
<dbReference type="GO" id="GO:0007409">
    <property type="term" value="P:axonogenesis"/>
    <property type="evidence" value="ECO:0000318"/>
    <property type="project" value="GO_Central"/>
</dbReference>
<dbReference type="InterPro" id="IPR015849">
    <property type="entry name" value="Amyloid_glyco_heparin-bd"/>
</dbReference>
<evidence type="ECO:0000256" key="11">
    <source>
        <dbReference type="SAM" id="SignalP"/>
    </source>
</evidence>
<dbReference type="FunCoup" id="E9G336">
    <property type="interactions" value="351"/>
</dbReference>
<evidence type="ECO:0000259" key="12">
    <source>
        <dbReference type="PROSITE" id="PS51869"/>
    </source>
</evidence>
<reference evidence="14 15" key="1">
    <citation type="journal article" date="2011" name="Science">
        <title>The ecoresponsive genome of Daphnia pulex.</title>
        <authorList>
            <person name="Colbourne J.K."/>
            <person name="Pfrender M.E."/>
            <person name="Gilbert D."/>
            <person name="Thomas W.K."/>
            <person name="Tucker A."/>
            <person name="Oakley T.H."/>
            <person name="Tokishita S."/>
            <person name="Aerts A."/>
            <person name="Arnold G.J."/>
            <person name="Basu M.K."/>
            <person name="Bauer D.J."/>
            <person name="Caceres C.E."/>
            <person name="Carmel L."/>
            <person name="Casola C."/>
            <person name="Choi J.H."/>
            <person name="Detter J.C."/>
            <person name="Dong Q."/>
            <person name="Dusheyko S."/>
            <person name="Eads B.D."/>
            <person name="Frohlich T."/>
            <person name="Geiler-Samerotte K.A."/>
            <person name="Gerlach D."/>
            <person name="Hatcher P."/>
            <person name="Jogdeo S."/>
            <person name="Krijgsveld J."/>
            <person name="Kriventseva E.V."/>
            <person name="Kultz D."/>
            <person name="Laforsch C."/>
            <person name="Lindquist E."/>
            <person name="Lopez J."/>
            <person name="Manak J.R."/>
            <person name="Muller J."/>
            <person name="Pangilinan J."/>
            <person name="Patwardhan R.P."/>
            <person name="Pitluck S."/>
            <person name="Pritham E.J."/>
            <person name="Rechtsteiner A."/>
            <person name="Rho M."/>
            <person name="Rogozin I.B."/>
            <person name="Sakarya O."/>
            <person name="Salamov A."/>
            <person name="Schaack S."/>
            <person name="Shapiro H."/>
            <person name="Shiga Y."/>
            <person name="Skalitzky C."/>
            <person name="Smith Z."/>
            <person name="Souvorov A."/>
            <person name="Sung W."/>
            <person name="Tang Z."/>
            <person name="Tsuchiya D."/>
            <person name="Tu H."/>
            <person name="Vos H."/>
            <person name="Wang M."/>
            <person name="Wolf Y.I."/>
            <person name="Yamagata H."/>
            <person name="Yamada T."/>
            <person name="Ye Y."/>
            <person name="Shaw J.R."/>
            <person name="Andrews J."/>
            <person name="Crease T.J."/>
            <person name="Tang H."/>
            <person name="Lucas S.M."/>
            <person name="Robertson H.M."/>
            <person name="Bork P."/>
            <person name="Koonin E.V."/>
            <person name="Zdobnov E.M."/>
            <person name="Grigoriev I.V."/>
            <person name="Lynch M."/>
            <person name="Boore J.L."/>
        </authorList>
    </citation>
    <scope>NUCLEOTIDE SEQUENCE [LARGE SCALE GENOMIC DNA]</scope>
</reference>
<protein>
    <recommendedName>
        <fullName evidence="16">Beta-amyloid-like protein</fullName>
    </recommendedName>
</protein>
<dbReference type="STRING" id="6669.E9G336"/>
<feature type="region of interest" description="Disordered" evidence="9">
    <location>
        <begin position="451"/>
        <end position="521"/>
    </location>
</feature>
<dbReference type="Pfam" id="PF10515">
    <property type="entry name" value="APP_amyloid"/>
    <property type="match status" value="1"/>
</dbReference>
<keyword evidence="5 10" id="KW-0472">Membrane</keyword>
<comment type="subcellular location">
    <subcellularLocation>
        <location evidence="1">Membrane</location>
        <topology evidence="1">Single-pass type I membrane protein</topology>
    </subcellularLocation>
</comment>
<dbReference type="PANTHER" id="PTHR23103">
    <property type="entry name" value="ALZHEIMER'S DISEASE BETA-AMYLOID RELATED"/>
    <property type="match status" value="1"/>
</dbReference>
<evidence type="ECO:0000256" key="4">
    <source>
        <dbReference type="ARBA" id="ARBA00022989"/>
    </source>
</evidence>
<dbReference type="PROSITE" id="PS51870">
    <property type="entry name" value="APP_E2"/>
    <property type="match status" value="1"/>
</dbReference>
<dbReference type="InterPro" id="IPR011178">
    <property type="entry name" value="Amyloid_glyco_Cu-bd"/>
</dbReference>
<proteinExistence type="inferred from homology"/>
<dbReference type="Gene3D" id="2.30.29.30">
    <property type="entry name" value="Pleckstrin-homology domain (PH domain)/Phosphotyrosine-binding domain (PTB)"/>
    <property type="match status" value="1"/>
</dbReference>
<evidence type="ECO:0000256" key="6">
    <source>
        <dbReference type="ARBA" id="ARBA00023157"/>
    </source>
</evidence>
<dbReference type="GO" id="GO:0046914">
    <property type="term" value="F:transition metal ion binding"/>
    <property type="evidence" value="ECO:0007669"/>
    <property type="project" value="InterPro"/>
</dbReference>
<comment type="caution">
    <text evidence="8">Lacks conserved residue(s) required for the propagation of feature annotation.</text>
</comment>
<dbReference type="EMBL" id="GL732530">
    <property type="protein sequence ID" value="EFX86398.1"/>
    <property type="molecule type" value="Genomic_DNA"/>
</dbReference>
<name>E9G336_DAPPU</name>
<dbReference type="SUPFAM" id="SSF56491">
    <property type="entry name" value="A heparin-binding domain"/>
    <property type="match status" value="1"/>
</dbReference>
<accession>E9G336</accession>